<reference evidence="1" key="1">
    <citation type="submission" date="2019-02" db="EMBL/GenBank/DDBJ databases">
        <authorList>
            <person name="Gruber-Vodicka R. H."/>
            <person name="Seah K. B. B."/>
        </authorList>
    </citation>
    <scope>NUCLEOTIDE SEQUENCE</scope>
    <source>
        <strain evidence="1">BECK_M6</strain>
    </source>
</reference>
<gene>
    <name evidence="1" type="ORF">BECKLFY1418A_GA0070994_103810</name>
</gene>
<dbReference type="PANTHER" id="PTHR41317">
    <property type="entry name" value="PD-(D_E)XK NUCLEASE FAMILY TRANSPOSASE"/>
    <property type="match status" value="1"/>
</dbReference>
<evidence type="ECO:0008006" key="2">
    <source>
        <dbReference type="Google" id="ProtNLM"/>
    </source>
</evidence>
<name>A0A450UP14_9GAMM</name>
<sequence length="212" mass="25046">MRMLFGTSKAITEHMEESERYQGVIKVISVNILFFNLGHGEDYVYHGKTVFQGIHYHDELRLDDQQKAYFGKEYPYQLYPEYYLLEIRRFDDVARDSLDEWIYFLKHQQIKDGFQAKGLKKAKEILDIINLPGKDRTAYEWHVEERRYRASLYDSAIFKGHMDGKKEGLKEGREEGREEDMIAMAKKMKQKGLPVDEIAEYTGLSADRINEL</sequence>
<protein>
    <recommendedName>
        <fullName evidence="2">PD-(D/E)XK nuclease family transposase</fullName>
    </recommendedName>
</protein>
<evidence type="ECO:0000313" key="1">
    <source>
        <dbReference type="EMBL" id="VFJ94210.1"/>
    </source>
</evidence>
<proteinExistence type="predicted"/>
<dbReference type="PANTHER" id="PTHR41317:SF1">
    <property type="entry name" value="PD-(D_E)XK NUCLEASE FAMILY TRANSPOSASE"/>
    <property type="match status" value="1"/>
</dbReference>
<organism evidence="1">
    <name type="scientific">Candidatus Kentrum sp. LFY</name>
    <dbReference type="NCBI Taxonomy" id="2126342"/>
    <lineage>
        <taxon>Bacteria</taxon>
        <taxon>Pseudomonadati</taxon>
        <taxon>Pseudomonadota</taxon>
        <taxon>Gammaproteobacteria</taxon>
        <taxon>Candidatus Kentrum</taxon>
    </lineage>
</organism>
<accession>A0A450UP14</accession>
<dbReference type="EMBL" id="CAADFH010000038">
    <property type="protein sequence ID" value="VFJ94210.1"/>
    <property type="molecule type" value="Genomic_DNA"/>
</dbReference>
<dbReference type="Pfam" id="PF12784">
    <property type="entry name" value="PDDEXK_2"/>
    <property type="match status" value="1"/>
</dbReference>
<dbReference type="AlphaFoldDB" id="A0A450UP14"/>